<dbReference type="EMBL" id="JAFJYH010000282">
    <property type="protein sequence ID" value="KAG4414070.1"/>
    <property type="molecule type" value="Genomic_DNA"/>
</dbReference>
<accession>A0A8H7W1W2</accession>
<evidence type="ECO:0000313" key="2">
    <source>
        <dbReference type="EMBL" id="KAG4414070.1"/>
    </source>
</evidence>
<organism evidence="2 3">
    <name type="scientific">Cadophora malorum</name>
    <dbReference type="NCBI Taxonomy" id="108018"/>
    <lineage>
        <taxon>Eukaryota</taxon>
        <taxon>Fungi</taxon>
        <taxon>Dikarya</taxon>
        <taxon>Ascomycota</taxon>
        <taxon>Pezizomycotina</taxon>
        <taxon>Leotiomycetes</taxon>
        <taxon>Helotiales</taxon>
        <taxon>Ploettnerulaceae</taxon>
        <taxon>Cadophora</taxon>
    </lineage>
</organism>
<reference evidence="2" key="1">
    <citation type="submission" date="2021-02" db="EMBL/GenBank/DDBJ databases">
        <title>Genome sequence Cadophora malorum strain M34.</title>
        <authorList>
            <person name="Stefanovic E."/>
            <person name="Vu D."/>
            <person name="Scully C."/>
            <person name="Dijksterhuis J."/>
            <person name="Roader J."/>
            <person name="Houbraken J."/>
        </authorList>
    </citation>
    <scope>NUCLEOTIDE SEQUENCE</scope>
    <source>
        <strain evidence="2">M34</strain>
    </source>
</reference>
<dbReference type="SUPFAM" id="SSF54928">
    <property type="entry name" value="RNA-binding domain, RBD"/>
    <property type="match status" value="1"/>
</dbReference>
<evidence type="ECO:0008006" key="4">
    <source>
        <dbReference type="Google" id="ProtNLM"/>
    </source>
</evidence>
<dbReference type="OrthoDB" id="3508416at2759"/>
<gene>
    <name evidence="2" type="ORF">IFR04_012771</name>
</gene>
<sequence>MDQGRDSARQTLDPPTPRNFRPTNMALEQSRISLTNLCDQRNLEVNSYRGDPSSQVNRRQIHQLPDTHNCTLWLWNIPASIHVSEIFDKIDTGAVQCFHMVPPNDNHRTCAAKLAFTTPEAAVKFKQKANSLQGIWLKNLKLKVRYNRGGNLRNDTQQSRVLIIEGPCDLMTLPYWEAYFRKVCVFQWDRVLGFPCKDISKKILQFSFVRLDGQAQACMGAIRSQNEFVGVIRASFAPDRCGDPAAHDFERQGRRLY</sequence>
<dbReference type="AlphaFoldDB" id="A0A8H7W1W2"/>
<dbReference type="Proteomes" id="UP000664132">
    <property type="component" value="Unassembled WGS sequence"/>
</dbReference>
<evidence type="ECO:0000256" key="1">
    <source>
        <dbReference type="SAM" id="MobiDB-lite"/>
    </source>
</evidence>
<protein>
    <recommendedName>
        <fullName evidence="4">RRM domain-containing protein</fullName>
    </recommendedName>
</protein>
<name>A0A8H7W1W2_9HELO</name>
<keyword evidence="3" id="KW-1185">Reference proteome</keyword>
<evidence type="ECO:0000313" key="3">
    <source>
        <dbReference type="Proteomes" id="UP000664132"/>
    </source>
</evidence>
<proteinExistence type="predicted"/>
<feature type="region of interest" description="Disordered" evidence="1">
    <location>
        <begin position="1"/>
        <end position="23"/>
    </location>
</feature>
<comment type="caution">
    <text evidence="2">The sequence shown here is derived from an EMBL/GenBank/DDBJ whole genome shotgun (WGS) entry which is preliminary data.</text>
</comment>
<dbReference type="GO" id="GO:0003676">
    <property type="term" value="F:nucleic acid binding"/>
    <property type="evidence" value="ECO:0007669"/>
    <property type="project" value="InterPro"/>
</dbReference>
<dbReference type="InterPro" id="IPR035979">
    <property type="entry name" value="RBD_domain_sf"/>
</dbReference>